<comment type="similarity">
    <text evidence="2">Belongs to the beta type-B retroviral polymerase family. HERV class-II K(HML-2) pol subfamily.</text>
</comment>
<dbReference type="Pfam" id="PF24626">
    <property type="entry name" value="SH3_Tf2-1"/>
    <property type="match status" value="1"/>
</dbReference>
<dbReference type="InterPro" id="IPR043128">
    <property type="entry name" value="Rev_trsase/Diguanyl_cyclase"/>
</dbReference>
<dbReference type="PROSITE" id="PS50994">
    <property type="entry name" value="INTEGRASE"/>
    <property type="match status" value="1"/>
</dbReference>
<dbReference type="SUPFAM" id="SSF53098">
    <property type="entry name" value="Ribonuclease H-like"/>
    <property type="match status" value="1"/>
</dbReference>
<evidence type="ECO:0000256" key="14">
    <source>
        <dbReference type="ARBA" id="ARBA00023268"/>
    </source>
</evidence>
<dbReference type="GO" id="GO:0003887">
    <property type="term" value="F:DNA-directed DNA polymerase activity"/>
    <property type="evidence" value="ECO:0007669"/>
    <property type="project" value="UniProtKB-KW"/>
</dbReference>
<dbReference type="FunFam" id="3.30.420.10:FF:000032">
    <property type="entry name" value="Retrovirus-related Pol polyprotein from transposon 297-like Protein"/>
    <property type="match status" value="1"/>
</dbReference>
<keyword evidence="4" id="KW-0645">Protease</keyword>
<evidence type="ECO:0000259" key="16">
    <source>
        <dbReference type="PROSITE" id="PS50013"/>
    </source>
</evidence>
<reference evidence="19" key="2">
    <citation type="submission" date="2025-09" db="UniProtKB">
        <authorList>
            <consortium name="Ensembl"/>
        </authorList>
    </citation>
    <scope>IDENTIFICATION</scope>
</reference>
<reference evidence="19" key="1">
    <citation type="submission" date="2025-08" db="UniProtKB">
        <authorList>
            <consortium name="Ensembl"/>
        </authorList>
    </citation>
    <scope>IDENTIFICATION</scope>
</reference>
<dbReference type="GO" id="GO:0004190">
    <property type="term" value="F:aspartic-type endopeptidase activity"/>
    <property type="evidence" value="ECO:0007669"/>
    <property type="project" value="UniProtKB-KW"/>
</dbReference>
<evidence type="ECO:0000256" key="15">
    <source>
        <dbReference type="ARBA" id="ARBA00039658"/>
    </source>
</evidence>
<keyword evidence="7" id="KW-0378">Hydrolase</keyword>
<dbReference type="InterPro" id="IPR000953">
    <property type="entry name" value="Chromo/chromo_shadow_dom"/>
</dbReference>
<dbReference type="FunFam" id="3.30.70.270:FF:000020">
    <property type="entry name" value="Transposon Tf2-6 polyprotein-like Protein"/>
    <property type="match status" value="1"/>
</dbReference>
<evidence type="ECO:0000256" key="10">
    <source>
        <dbReference type="ARBA" id="ARBA00022918"/>
    </source>
</evidence>
<dbReference type="PANTHER" id="PTHR37984">
    <property type="entry name" value="PROTEIN CBG26694"/>
    <property type="match status" value="1"/>
</dbReference>
<dbReference type="Gene3D" id="1.10.340.70">
    <property type="match status" value="1"/>
</dbReference>
<dbReference type="InterPro" id="IPR036397">
    <property type="entry name" value="RNaseH_sf"/>
</dbReference>
<dbReference type="InterPro" id="IPR043502">
    <property type="entry name" value="DNA/RNA_pol_sf"/>
</dbReference>
<evidence type="ECO:0000259" key="17">
    <source>
        <dbReference type="PROSITE" id="PS50878"/>
    </source>
</evidence>
<protein>
    <recommendedName>
        <fullName evidence="15">Gypsy retrotransposon integrase-like protein 1</fullName>
        <ecNumber evidence="3">3.1.26.4</ecNumber>
    </recommendedName>
</protein>
<dbReference type="InterPro" id="IPR056924">
    <property type="entry name" value="SH3_Tf2-1"/>
</dbReference>
<evidence type="ECO:0000256" key="8">
    <source>
        <dbReference type="ARBA" id="ARBA00022842"/>
    </source>
</evidence>
<dbReference type="Pfam" id="PF00385">
    <property type="entry name" value="Chromo"/>
    <property type="match status" value="1"/>
</dbReference>
<feature type="domain" description="Reverse transcriptase" evidence="17">
    <location>
        <begin position="128"/>
        <end position="307"/>
    </location>
</feature>
<dbReference type="Gene3D" id="2.40.50.40">
    <property type="match status" value="1"/>
</dbReference>
<dbReference type="SUPFAM" id="SSF56672">
    <property type="entry name" value="DNA/RNA polymerases"/>
    <property type="match status" value="1"/>
</dbReference>
<dbReference type="InterPro" id="IPR041577">
    <property type="entry name" value="RT_RNaseH_2"/>
</dbReference>
<keyword evidence="8" id="KW-0460">Magnesium</keyword>
<evidence type="ECO:0000313" key="20">
    <source>
        <dbReference type="Proteomes" id="UP000694569"/>
    </source>
</evidence>
<evidence type="ECO:0000256" key="13">
    <source>
        <dbReference type="ARBA" id="ARBA00023172"/>
    </source>
</evidence>
<dbReference type="GO" id="GO:0046872">
    <property type="term" value="F:metal ion binding"/>
    <property type="evidence" value="ECO:0007669"/>
    <property type="project" value="UniProtKB-KW"/>
</dbReference>
<keyword evidence="20" id="KW-1185">Reference proteome</keyword>
<keyword evidence="9" id="KW-0229">DNA integration</keyword>
<dbReference type="SMART" id="SM00298">
    <property type="entry name" value="CHROMO"/>
    <property type="match status" value="1"/>
</dbReference>
<keyword evidence="11" id="KW-0239">DNA-directed DNA polymerase</keyword>
<dbReference type="InterPro" id="IPR023780">
    <property type="entry name" value="Chromo_domain"/>
</dbReference>
<dbReference type="Pfam" id="PF17919">
    <property type="entry name" value="RT_RNaseH_2"/>
    <property type="match status" value="1"/>
</dbReference>
<dbReference type="PROSITE" id="PS50013">
    <property type="entry name" value="CHROMO_2"/>
    <property type="match status" value="1"/>
</dbReference>
<evidence type="ECO:0000256" key="9">
    <source>
        <dbReference type="ARBA" id="ARBA00022908"/>
    </source>
</evidence>
<keyword evidence="14" id="KW-0511">Multifunctional enzyme</keyword>
<sequence length="1011" mass="115071">MFFHAITSPSYPIVLGYPWLTHHNPVIDWRARQIAKWDNDCLLSCIQIPLSVNTLNVPTSPPLTTIIPPPYADLAPVFDKREADKLPPHRPYDCAIDLLPGTIPPRGAVYPLSEKENRVLEEYITDSLQKGFIRSSSSPAAAGFFFVRKKEGDLRPCIDFRGLNKITVKNAYPIPLIPELFDRLKYSKVFTKLDLRGAYNLIRIREGDEWKTAFNTRLGHYEYLVMPFGLCNAPAVFQAFINDVLREYTPCFVVVYLDDVLVHSPDLETHHQHVRLVLSKLLSNGLYCKLEKCLFDVQQVQFLGYVISSSGFMMDSSKLDAILHWPLPKGLKAIQRFIGFSNYYRRFIKGFSSIIAPITALTKKGTDTLSWPSTALEAFEKLKAAFSTAPILNHPDPTKPFILKVDASESGVGAVLSQRTAADKPLLPCGFFSRKLSPTETRYDIGDRELLAIILALKEWRHLLEGSNCTFSILTDHKNLTYLSEARRLNPRQARWALFFTRFDFVISYRPGSKNVKADALSRQHEPMSTQSLVPAPIVPEEKILASLNLQIDSPFWRLLLSKQALAPSSKPPDKLFVPPEEVLVALRLFHESKFAGHFGIEKTLSHISRHLWWPTLAKDVKDFVATCPVCTCSKPSRLRPTGLLQPLPVPERPWSHLAMDFLVELPPSSGHTVIFVVVDRFSKMAHFIPLKKLPSSIELAHVFTKEIFRLHGVPNVIVSDRGSQFISKFWRGFCQQLGVQLSFSSAYHPQTNGLAERTNQTLETYLRCFISDTQDNWVSLLPWAEFAYNNATSQSTKYSPFEIVTGMHPTVFPSSFTHQNIPVLEDHLRVLRSIWEKTKSNLESVSLIQKRSADLRRRPSPVYHVGDKVWLSTRHIRLKVPSMKFAPRFIGPYKILRCINPVSYTLQLPTSLRIPNTFHVSLLKPLLCNRFTRPEGLPPPPVVVDGSPEFEVESILDSRRSRHRLQYLVHWKGYGPADWSWVSLRDLHAPRLLADFHRHFPAKPAPVRPV</sequence>
<dbReference type="PANTHER" id="PTHR37984:SF5">
    <property type="entry name" value="PROTEIN NYNRIN-LIKE"/>
    <property type="match status" value="1"/>
</dbReference>
<dbReference type="Gene3D" id="3.30.70.270">
    <property type="match status" value="2"/>
</dbReference>
<dbReference type="GO" id="GO:0003964">
    <property type="term" value="F:RNA-directed DNA polymerase activity"/>
    <property type="evidence" value="ECO:0007669"/>
    <property type="project" value="UniProtKB-KW"/>
</dbReference>
<evidence type="ECO:0000256" key="5">
    <source>
        <dbReference type="ARBA" id="ARBA00022723"/>
    </source>
</evidence>
<dbReference type="InterPro" id="IPR001584">
    <property type="entry name" value="Integrase_cat-core"/>
</dbReference>
<dbReference type="GO" id="GO:0006508">
    <property type="term" value="P:proteolysis"/>
    <property type="evidence" value="ECO:0007669"/>
    <property type="project" value="UniProtKB-KW"/>
</dbReference>
<dbReference type="GO" id="GO:0015074">
    <property type="term" value="P:DNA integration"/>
    <property type="evidence" value="ECO:0007669"/>
    <property type="project" value="UniProtKB-KW"/>
</dbReference>
<keyword evidence="10" id="KW-0695">RNA-directed DNA polymerase</keyword>
<evidence type="ECO:0000256" key="1">
    <source>
        <dbReference type="ARBA" id="ARBA00004123"/>
    </source>
</evidence>
<evidence type="ECO:0000313" key="19">
    <source>
        <dbReference type="Ensembl" id="ENSLLEP00000025794.1"/>
    </source>
</evidence>
<organism evidence="19 20">
    <name type="scientific">Leptobrachium leishanense</name>
    <name type="common">Leishan spiny toad</name>
    <dbReference type="NCBI Taxonomy" id="445787"/>
    <lineage>
        <taxon>Eukaryota</taxon>
        <taxon>Metazoa</taxon>
        <taxon>Chordata</taxon>
        <taxon>Craniata</taxon>
        <taxon>Vertebrata</taxon>
        <taxon>Euteleostomi</taxon>
        <taxon>Amphibia</taxon>
        <taxon>Batrachia</taxon>
        <taxon>Anura</taxon>
        <taxon>Pelobatoidea</taxon>
        <taxon>Megophryidae</taxon>
        <taxon>Leptobrachium</taxon>
    </lineage>
</organism>
<dbReference type="CDD" id="cd01647">
    <property type="entry name" value="RT_LTR"/>
    <property type="match status" value="1"/>
</dbReference>
<dbReference type="GO" id="GO:0004523">
    <property type="term" value="F:RNA-DNA hybrid ribonuclease activity"/>
    <property type="evidence" value="ECO:0007669"/>
    <property type="project" value="UniProtKB-EC"/>
</dbReference>
<comment type="subcellular location">
    <subcellularLocation>
        <location evidence="1">Nucleus</location>
    </subcellularLocation>
</comment>
<dbReference type="Pfam" id="PF00665">
    <property type="entry name" value="rve"/>
    <property type="match status" value="1"/>
</dbReference>
<dbReference type="Ensembl" id="ENSLLET00000026781.1">
    <property type="protein sequence ID" value="ENSLLEP00000025794.1"/>
    <property type="gene ID" value="ENSLLEG00000016373.1"/>
</dbReference>
<evidence type="ECO:0000256" key="7">
    <source>
        <dbReference type="ARBA" id="ARBA00022801"/>
    </source>
</evidence>
<evidence type="ECO:0000259" key="18">
    <source>
        <dbReference type="PROSITE" id="PS50994"/>
    </source>
</evidence>
<dbReference type="InterPro" id="IPR041588">
    <property type="entry name" value="Integrase_H2C2"/>
</dbReference>
<feature type="domain" description="Chromo" evidence="16">
    <location>
        <begin position="951"/>
        <end position="1009"/>
    </location>
</feature>
<dbReference type="Gene3D" id="3.10.10.10">
    <property type="entry name" value="HIV Type 1 Reverse Transcriptase, subunit A, domain 1"/>
    <property type="match status" value="1"/>
</dbReference>
<evidence type="ECO:0000256" key="12">
    <source>
        <dbReference type="ARBA" id="ARBA00023125"/>
    </source>
</evidence>
<keyword evidence="13" id="KW-0233">DNA recombination</keyword>
<dbReference type="Gene3D" id="3.30.420.10">
    <property type="entry name" value="Ribonuclease H-like superfamily/Ribonuclease H"/>
    <property type="match status" value="1"/>
</dbReference>
<dbReference type="FunFam" id="3.10.20.370:FF:000001">
    <property type="entry name" value="Retrovirus-related Pol polyprotein from transposon 17.6-like protein"/>
    <property type="match status" value="1"/>
</dbReference>
<dbReference type="InterPro" id="IPR000477">
    <property type="entry name" value="RT_dom"/>
</dbReference>
<dbReference type="InterPro" id="IPR050951">
    <property type="entry name" value="Retrovirus_Pol_polyprotein"/>
</dbReference>
<dbReference type="FunFam" id="1.10.340.70:FF:000001">
    <property type="entry name" value="Retrovirus-related Pol polyprotein from transposon gypsy-like Protein"/>
    <property type="match status" value="1"/>
</dbReference>
<dbReference type="GO" id="GO:0005634">
    <property type="term" value="C:nucleus"/>
    <property type="evidence" value="ECO:0007669"/>
    <property type="project" value="UniProtKB-SubCell"/>
</dbReference>
<dbReference type="Pfam" id="PF17921">
    <property type="entry name" value="Integrase_H2C2"/>
    <property type="match status" value="1"/>
</dbReference>
<dbReference type="PROSITE" id="PS50878">
    <property type="entry name" value="RT_POL"/>
    <property type="match status" value="1"/>
</dbReference>
<accession>A0A8C5PP72</accession>
<dbReference type="GeneTree" id="ENSGT01040000240511"/>
<evidence type="ECO:0000256" key="6">
    <source>
        <dbReference type="ARBA" id="ARBA00022750"/>
    </source>
</evidence>
<evidence type="ECO:0000256" key="4">
    <source>
        <dbReference type="ARBA" id="ARBA00022670"/>
    </source>
</evidence>
<dbReference type="Proteomes" id="UP000694569">
    <property type="component" value="Unplaced"/>
</dbReference>
<dbReference type="CDD" id="cd09274">
    <property type="entry name" value="RNase_HI_RT_Ty3"/>
    <property type="match status" value="1"/>
</dbReference>
<dbReference type="SUPFAM" id="SSF54160">
    <property type="entry name" value="Chromo domain-like"/>
    <property type="match status" value="1"/>
</dbReference>
<keyword evidence="11" id="KW-0808">Transferase</keyword>
<evidence type="ECO:0000256" key="2">
    <source>
        <dbReference type="ARBA" id="ARBA00010879"/>
    </source>
</evidence>
<dbReference type="GO" id="GO:0003677">
    <property type="term" value="F:DNA binding"/>
    <property type="evidence" value="ECO:0007669"/>
    <property type="project" value="UniProtKB-KW"/>
</dbReference>
<evidence type="ECO:0000256" key="11">
    <source>
        <dbReference type="ARBA" id="ARBA00022932"/>
    </source>
</evidence>
<dbReference type="InterPro" id="IPR016197">
    <property type="entry name" value="Chromo-like_dom_sf"/>
</dbReference>
<dbReference type="EC" id="3.1.26.4" evidence="3"/>
<name>A0A8C5PP72_9ANUR</name>
<dbReference type="GO" id="GO:0006310">
    <property type="term" value="P:DNA recombination"/>
    <property type="evidence" value="ECO:0007669"/>
    <property type="project" value="UniProtKB-KW"/>
</dbReference>
<dbReference type="Pfam" id="PF00078">
    <property type="entry name" value="RVT_1"/>
    <property type="match status" value="1"/>
</dbReference>
<dbReference type="AlphaFoldDB" id="A0A8C5PP72"/>
<keyword evidence="6" id="KW-0064">Aspartyl protease</keyword>
<dbReference type="InterPro" id="IPR012337">
    <property type="entry name" value="RNaseH-like_sf"/>
</dbReference>
<keyword evidence="5" id="KW-0479">Metal-binding</keyword>
<keyword evidence="12" id="KW-0238">DNA-binding</keyword>
<evidence type="ECO:0000256" key="3">
    <source>
        <dbReference type="ARBA" id="ARBA00012180"/>
    </source>
</evidence>
<proteinExistence type="inferred from homology"/>
<keyword evidence="11" id="KW-0548">Nucleotidyltransferase</keyword>
<dbReference type="OrthoDB" id="8052860at2759"/>
<feature type="domain" description="Integrase catalytic" evidence="18">
    <location>
        <begin position="650"/>
        <end position="809"/>
    </location>
</feature>
<dbReference type="Gene3D" id="3.10.20.370">
    <property type="match status" value="1"/>
</dbReference>